<organism evidence="2 3">
    <name type="scientific">Rhodoferax lithotrophicus</name>
    <dbReference type="NCBI Taxonomy" id="2798804"/>
    <lineage>
        <taxon>Bacteria</taxon>
        <taxon>Pseudomonadati</taxon>
        <taxon>Pseudomonadota</taxon>
        <taxon>Betaproteobacteria</taxon>
        <taxon>Burkholderiales</taxon>
        <taxon>Comamonadaceae</taxon>
        <taxon>Rhodoferax</taxon>
    </lineage>
</organism>
<evidence type="ECO:0000313" key="3">
    <source>
        <dbReference type="Proteomes" id="UP000824366"/>
    </source>
</evidence>
<dbReference type="SUPFAM" id="SSF47598">
    <property type="entry name" value="Ribbon-helix-helix"/>
    <property type="match status" value="1"/>
</dbReference>
<gene>
    <name evidence="2" type="ORF">MIZ03_1701</name>
</gene>
<dbReference type="Gene3D" id="1.10.1220.10">
    <property type="entry name" value="Met repressor-like"/>
    <property type="match status" value="1"/>
</dbReference>
<dbReference type="Proteomes" id="UP000824366">
    <property type="component" value="Chromosome"/>
</dbReference>
<protein>
    <recommendedName>
        <fullName evidence="1">Ribbon-helix-helix protein CopG domain-containing protein</fullName>
    </recommendedName>
</protein>
<name>A0ABN6D485_9BURK</name>
<keyword evidence="3" id="KW-1185">Reference proteome</keyword>
<proteinExistence type="predicted"/>
<evidence type="ECO:0000313" key="2">
    <source>
        <dbReference type="EMBL" id="BCO26815.1"/>
    </source>
</evidence>
<dbReference type="RefSeq" id="WP_223910861.1">
    <property type="nucleotide sequence ID" value="NZ_AP024238.1"/>
</dbReference>
<dbReference type="EMBL" id="AP024238">
    <property type="protein sequence ID" value="BCO26815.1"/>
    <property type="molecule type" value="Genomic_DNA"/>
</dbReference>
<feature type="domain" description="Ribbon-helix-helix protein CopG" evidence="1">
    <location>
        <begin position="10"/>
        <end position="47"/>
    </location>
</feature>
<accession>A0ABN6D485</accession>
<dbReference type="InterPro" id="IPR002145">
    <property type="entry name" value="CopG"/>
</dbReference>
<dbReference type="CDD" id="cd22233">
    <property type="entry name" value="RHH_CopAso-like"/>
    <property type="match status" value="1"/>
</dbReference>
<reference evidence="2 3" key="1">
    <citation type="journal article" date="2021" name="Microbiol. Spectr.">
        <title>A Single Bacterium Capable of Oxidation and Reduction of Iron at Circumneutral pH.</title>
        <authorList>
            <person name="Kato S."/>
            <person name="Ohkuma M."/>
        </authorList>
    </citation>
    <scope>NUCLEOTIDE SEQUENCE [LARGE SCALE GENOMIC DNA]</scope>
    <source>
        <strain evidence="2 3">MIZ03</strain>
    </source>
</reference>
<dbReference type="Pfam" id="PF01402">
    <property type="entry name" value="RHH_1"/>
    <property type="match status" value="1"/>
</dbReference>
<evidence type="ECO:0000259" key="1">
    <source>
        <dbReference type="Pfam" id="PF01402"/>
    </source>
</evidence>
<dbReference type="InterPro" id="IPR010985">
    <property type="entry name" value="Ribbon_hlx_hlx"/>
</dbReference>
<sequence length="96" mass="11212">MTTTATRPMTIKIDLDTRERVQRLADARQRTSHWLMREAISQYVEREEKRQAYRQDGINAWKAYQANGLHVTSQEADAWLDKLEAGQDVEPPECHV</sequence>
<dbReference type="InterPro" id="IPR013321">
    <property type="entry name" value="Arc_rbn_hlx_hlx"/>
</dbReference>